<dbReference type="PANTHER" id="PTHR43625">
    <property type="entry name" value="AFLATOXIN B1 ALDEHYDE REDUCTASE"/>
    <property type="match status" value="1"/>
</dbReference>
<feature type="domain" description="NADP-dependent oxidoreductase" evidence="3">
    <location>
        <begin position="136"/>
        <end position="400"/>
    </location>
</feature>
<dbReference type="Proteomes" id="UP000593564">
    <property type="component" value="Unassembled WGS sequence"/>
</dbReference>
<dbReference type="InterPro" id="IPR036812">
    <property type="entry name" value="NAD(P)_OxRdtase_dom_sf"/>
</dbReference>
<comment type="caution">
    <text evidence="4">The sequence shown here is derived from an EMBL/GenBank/DDBJ whole genome shotgun (WGS) entry which is preliminary data.</text>
</comment>
<evidence type="ECO:0000259" key="3">
    <source>
        <dbReference type="Pfam" id="PF00248"/>
    </source>
</evidence>
<sequence>MAGYGYMNRGYTDDGNKKTYGENGYFDPVSRPTIFEAEGRKRPIIFYSPNPGLESYITTSTERIIEYGRLPSEPVKNYGYNNDKWRRPSSPIRDHPQRGEEFISNVQVEPNRGATRPASWAPQIVTTSLIQATVSKLGYGCMGLTSMYNSLVPEEDGIAMIKYAFSKGITFIDTSDIYGADNANEILVGKALKQLPREKIQLATKFGIVKLDHTQVVVNGSVQYVRSCCEASLKRLGVDYIDLYYVHRIDTSVPIEETMGELKKLAEEGKIKCIGLSKASPNTIRGAHAVHPITALQMEYSLLTRDIEEEIIPICRELGIAIVPYSPTAHGFFGGKAVVETVPTNSFMQLHPRFTGQNLEHNRIFYLRIKELAKKHSCTPVQLALAWILHQRDDMVPIPGE</sequence>
<evidence type="ECO:0000256" key="1">
    <source>
        <dbReference type="ARBA" id="ARBA00022857"/>
    </source>
</evidence>
<dbReference type="Gene3D" id="3.20.20.100">
    <property type="entry name" value="NADP-dependent oxidoreductase domain"/>
    <property type="match status" value="1"/>
</dbReference>
<organism evidence="4 5">
    <name type="scientific">Camellia sinensis</name>
    <name type="common">Tea plant</name>
    <name type="synonym">Thea sinensis</name>
    <dbReference type="NCBI Taxonomy" id="4442"/>
    <lineage>
        <taxon>Eukaryota</taxon>
        <taxon>Viridiplantae</taxon>
        <taxon>Streptophyta</taxon>
        <taxon>Embryophyta</taxon>
        <taxon>Tracheophyta</taxon>
        <taxon>Spermatophyta</taxon>
        <taxon>Magnoliopsida</taxon>
        <taxon>eudicotyledons</taxon>
        <taxon>Gunneridae</taxon>
        <taxon>Pentapetalae</taxon>
        <taxon>asterids</taxon>
        <taxon>Ericales</taxon>
        <taxon>Theaceae</taxon>
        <taxon>Camellia</taxon>
    </lineage>
</organism>
<keyword evidence="1" id="KW-0521">NADP</keyword>
<dbReference type="SUPFAM" id="SSF51430">
    <property type="entry name" value="NAD(P)-linked oxidoreductase"/>
    <property type="match status" value="1"/>
</dbReference>
<reference evidence="4 5" key="2">
    <citation type="submission" date="2020-07" db="EMBL/GenBank/DDBJ databases">
        <title>Genome assembly of wild tea tree DASZ reveals pedigree and selection history of tea varieties.</title>
        <authorList>
            <person name="Zhang W."/>
        </authorList>
    </citation>
    <scope>NUCLEOTIDE SEQUENCE [LARGE SCALE GENOMIC DNA]</scope>
    <source>
        <strain evidence="5">cv. G240</strain>
        <tissue evidence="4">Leaf</tissue>
    </source>
</reference>
<dbReference type="Pfam" id="PF00248">
    <property type="entry name" value="Aldo_ket_red"/>
    <property type="match status" value="1"/>
</dbReference>
<name>A0A7J7GXV7_CAMSI</name>
<proteinExistence type="predicted"/>
<evidence type="ECO:0000256" key="2">
    <source>
        <dbReference type="ARBA" id="ARBA00023002"/>
    </source>
</evidence>
<dbReference type="InterPro" id="IPR050791">
    <property type="entry name" value="Aldo-Keto_reductase"/>
</dbReference>
<keyword evidence="2" id="KW-0560">Oxidoreductase</keyword>
<accession>A0A7J7GXV7</accession>
<dbReference type="PANTHER" id="PTHR43625:SF81">
    <property type="entry name" value="OS01G0618100 PROTEIN"/>
    <property type="match status" value="1"/>
</dbReference>
<dbReference type="AlphaFoldDB" id="A0A7J7GXV7"/>
<protein>
    <recommendedName>
        <fullName evidence="3">NADP-dependent oxidoreductase domain-containing protein</fullName>
    </recommendedName>
</protein>
<dbReference type="InterPro" id="IPR023210">
    <property type="entry name" value="NADP_OxRdtase_dom"/>
</dbReference>
<evidence type="ECO:0000313" key="4">
    <source>
        <dbReference type="EMBL" id="KAF5945095.1"/>
    </source>
</evidence>
<gene>
    <name evidence="4" type="ORF">HYC85_015323</name>
</gene>
<keyword evidence="5" id="KW-1185">Reference proteome</keyword>
<evidence type="ECO:0000313" key="5">
    <source>
        <dbReference type="Proteomes" id="UP000593564"/>
    </source>
</evidence>
<reference evidence="5" key="1">
    <citation type="journal article" date="2020" name="Nat. Commun.">
        <title>Genome assembly of wild tea tree DASZ reveals pedigree and selection history of tea varieties.</title>
        <authorList>
            <person name="Zhang W."/>
            <person name="Zhang Y."/>
            <person name="Qiu H."/>
            <person name="Guo Y."/>
            <person name="Wan H."/>
            <person name="Zhang X."/>
            <person name="Scossa F."/>
            <person name="Alseekh S."/>
            <person name="Zhang Q."/>
            <person name="Wang P."/>
            <person name="Xu L."/>
            <person name="Schmidt M.H."/>
            <person name="Jia X."/>
            <person name="Li D."/>
            <person name="Zhu A."/>
            <person name="Guo F."/>
            <person name="Chen W."/>
            <person name="Ni D."/>
            <person name="Usadel B."/>
            <person name="Fernie A.R."/>
            <person name="Wen W."/>
        </authorList>
    </citation>
    <scope>NUCLEOTIDE SEQUENCE [LARGE SCALE GENOMIC DNA]</scope>
    <source>
        <strain evidence="5">cv. G240</strain>
    </source>
</reference>
<dbReference type="EMBL" id="JACBKZ010000007">
    <property type="protein sequence ID" value="KAF5945095.1"/>
    <property type="molecule type" value="Genomic_DNA"/>
</dbReference>
<dbReference type="GO" id="GO:0016491">
    <property type="term" value="F:oxidoreductase activity"/>
    <property type="evidence" value="ECO:0007669"/>
    <property type="project" value="UniProtKB-KW"/>
</dbReference>
<dbReference type="GO" id="GO:0005737">
    <property type="term" value="C:cytoplasm"/>
    <property type="evidence" value="ECO:0007669"/>
    <property type="project" value="TreeGrafter"/>
</dbReference>